<accession>A0A7X8SNL1</accession>
<evidence type="ECO:0000259" key="1">
    <source>
        <dbReference type="SMART" id="SM00470"/>
    </source>
</evidence>
<organism evidence="2 3">
    <name type="scientific">Flammeovirga agarivorans</name>
    <dbReference type="NCBI Taxonomy" id="2726742"/>
    <lineage>
        <taxon>Bacteria</taxon>
        <taxon>Pseudomonadati</taxon>
        <taxon>Bacteroidota</taxon>
        <taxon>Cytophagia</taxon>
        <taxon>Cytophagales</taxon>
        <taxon>Flammeovirgaceae</taxon>
        <taxon>Flammeovirga</taxon>
    </lineage>
</organism>
<reference evidence="2 3" key="1">
    <citation type="submission" date="2020-04" db="EMBL/GenBank/DDBJ databases">
        <title>Flammeovirga sp. SR4, a novel species isolated from seawater.</title>
        <authorList>
            <person name="Wang X."/>
        </authorList>
    </citation>
    <scope>NUCLEOTIDE SEQUENCE [LARGE SCALE GENOMIC DNA]</scope>
    <source>
        <strain evidence="2 3">SR4</strain>
    </source>
</reference>
<keyword evidence="3" id="KW-1185">Reference proteome</keyword>
<dbReference type="Gene3D" id="3.90.1530.10">
    <property type="entry name" value="Conserved hypothetical protein from pyrococcus furiosus pfu- 392566-001, ParB domain"/>
    <property type="match status" value="1"/>
</dbReference>
<evidence type="ECO:0000313" key="2">
    <source>
        <dbReference type="EMBL" id="NLR93524.1"/>
    </source>
</evidence>
<proteinExistence type="predicted"/>
<name>A0A7X8SNL1_9BACT</name>
<dbReference type="InterPro" id="IPR003115">
    <property type="entry name" value="ParB_N"/>
</dbReference>
<feature type="domain" description="ParB-like N-terminal" evidence="1">
    <location>
        <begin position="42"/>
        <end position="134"/>
    </location>
</feature>
<sequence>MAKGRSSIANLLTAKSIKDNTTKEKQRLDIKLEAERNSEQVEKVPTSLLQIDPVYQRTIRPQRKEEAEQFRKLINDEGIRDALVVYDNNLGTFIVDGHHRLQAAKDLGIDRVPIKRLEFESQSDAVQWMLRNQLGRRNLLDAERIEIALALEGQIQEQAKANLVAGGKGESNLPKIDTREEVAKLSNTSARNVGKYKKIKELGDDELVNEVLAGEKSIHKAYTQVVEPKKKTVTQTPPTVSNDQKKVISSDINTINVALELPNSIQTAIANDASQYGQSIEETIVKILSSYYNQ</sequence>
<comment type="caution">
    <text evidence="2">The sequence shown here is derived from an EMBL/GenBank/DDBJ whole genome shotgun (WGS) entry which is preliminary data.</text>
</comment>
<dbReference type="SUPFAM" id="SSF110849">
    <property type="entry name" value="ParB/Sulfiredoxin"/>
    <property type="match status" value="1"/>
</dbReference>
<dbReference type="SMART" id="SM00470">
    <property type="entry name" value="ParB"/>
    <property type="match status" value="1"/>
</dbReference>
<dbReference type="RefSeq" id="WP_168884240.1">
    <property type="nucleotide sequence ID" value="NZ_JABAIL010000007.1"/>
</dbReference>
<evidence type="ECO:0000313" key="3">
    <source>
        <dbReference type="Proteomes" id="UP000585050"/>
    </source>
</evidence>
<gene>
    <name evidence="2" type="ORF">HGP29_20165</name>
</gene>
<dbReference type="EMBL" id="JABAIL010000007">
    <property type="protein sequence ID" value="NLR93524.1"/>
    <property type="molecule type" value="Genomic_DNA"/>
</dbReference>
<dbReference type="Proteomes" id="UP000585050">
    <property type="component" value="Unassembled WGS sequence"/>
</dbReference>
<dbReference type="Pfam" id="PF02195">
    <property type="entry name" value="ParB_N"/>
    <property type="match status" value="1"/>
</dbReference>
<dbReference type="InterPro" id="IPR036086">
    <property type="entry name" value="ParB/Sulfiredoxin_sf"/>
</dbReference>
<dbReference type="AlphaFoldDB" id="A0A7X8SNL1"/>
<protein>
    <submittedName>
        <fullName evidence="2">ParB N-terminal domain-containing protein</fullName>
    </submittedName>
</protein>